<proteinExistence type="predicted"/>
<evidence type="ECO:0008006" key="4">
    <source>
        <dbReference type="Google" id="ProtNLM"/>
    </source>
</evidence>
<organism evidence="2 3">
    <name type="scientific">Sporolactobacillus kofuensis</name>
    <dbReference type="NCBI Taxonomy" id="269672"/>
    <lineage>
        <taxon>Bacteria</taxon>
        <taxon>Bacillati</taxon>
        <taxon>Bacillota</taxon>
        <taxon>Bacilli</taxon>
        <taxon>Bacillales</taxon>
        <taxon>Sporolactobacillaceae</taxon>
        <taxon>Sporolactobacillus</taxon>
    </lineage>
</organism>
<accession>A0ABW1WJU2</accession>
<dbReference type="RefSeq" id="WP_253077429.1">
    <property type="nucleotide sequence ID" value="NZ_JAMXWN010000023.1"/>
</dbReference>
<dbReference type="EMBL" id="JBHSTQ010000020">
    <property type="protein sequence ID" value="MFC6387633.1"/>
    <property type="molecule type" value="Genomic_DNA"/>
</dbReference>
<sequence>MKRSILVVLTILLLILIPHTTDAHCMDKVYHAHSNQKNEQAVHRQWLVHVIDQYAPATLAHQMKKDLATHRQLMNRWRQSGDFQRHREACMKKREQILKENAGQLKAIEQQVKLGKLSKQEAKQKIEQLFNTHGYSQHHRAIRDLRNALRRNDRSEIIQSLKKIDHHIQISNQHLAKKLKNEDMN</sequence>
<comment type="caution">
    <text evidence="2">The sequence shown here is derived from an EMBL/GenBank/DDBJ whole genome shotgun (WGS) entry which is preliminary data.</text>
</comment>
<feature type="signal peptide" evidence="1">
    <location>
        <begin position="1"/>
        <end position="23"/>
    </location>
</feature>
<feature type="chain" id="PRO_5047186431" description="DUF148 domain-containing protein" evidence="1">
    <location>
        <begin position="24"/>
        <end position="185"/>
    </location>
</feature>
<evidence type="ECO:0000256" key="1">
    <source>
        <dbReference type="SAM" id="SignalP"/>
    </source>
</evidence>
<keyword evidence="1" id="KW-0732">Signal</keyword>
<protein>
    <recommendedName>
        <fullName evidence="4">DUF148 domain-containing protein</fullName>
    </recommendedName>
</protein>
<gene>
    <name evidence="2" type="ORF">ACFP7A_13640</name>
</gene>
<dbReference type="Proteomes" id="UP001596267">
    <property type="component" value="Unassembled WGS sequence"/>
</dbReference>
<reference evidence="3" key="1">
    <citation type="journal article" date="2019" name="Int. J. Syst. Evol. Microbiol.">
        <title>The Global Catalogue of Microorganisms (GCM) 10K type strain sequencing project: providing services to taxonomists for standard genome sequencing and annotation.</title>
        <authorList>
            <consortium name="The Broad Institute Genomics Platform"/>
            <consortium name="The Broad Institute Genome Sequencing Center for Infectious Disease"/>
            <person name="Wu L."/>
            <person name="Ma J."/>
        </authorList>
    </citation>
    <scope>NUCLEOTIDE SEQUENCE [LARGE SCALE GENOMIC DNA]</scope>
    <source>
        <strain evidence="3">CCUG 42001</strain>
    </source>
</reference>
<evidence type="ECO:0000313" key="3">
    <source>
        <dbReference type="Proteomes" id="UP001596267"/>
    </source>
</evidence>
<name>A0ABW1WJU2_9BACL</name>
<keyword evidence="3" id="KW-1185">Reference proteome</keyword>
<evidence type="ECO:0000313" key="2">
    <source>
        <dbReference type="EMBL" id="MFC6387633.1"/>
    </source>
</evidence>